<keyword evidence="2" id="KW-1185">Reference proteome</keyword>
<reference evidence="2" key="1">
    <citation type="submission" date="2017-01" db="EMBL/GenBank/DDBJ databases">
        <authorList>
            <person name="Wang Y."/>
            <person name="White M."/>
            <person name="Kvist S."/>
            <person name="Moncalvo J.-M."/>
        </authorList>
    </citation>
    <scope>NUCLEOTIDE SEQUENCE [LARGE SCALE GENOMIC DNA]</scope>
    <source>
        <strain evidence="2">COL-18-3</strain>
    </source>
</reference>
<evidence type="ECO:0000313" key="2">
    <source>
        <dbReference type="Proteomes" id="UP000188320"/>
    </source>
</evidence>
<dbReference type="AlphaFoldDB" id="A0A1R1PCG0"/>
<organism evidence="1 2">
    <name type="scientific">Zancudomyces culisetae</name>
    <name type="common">Gut fungus</name>
    <name type="synonym">Smittium culisetae</name>
    <dbReference type="NCBI Taxonomy" id="1213189"/>
    <lineage>
        <taxon>Eukaryota</taxon>
        <taxon>Fungi</taxon>
        <taxon>Fungi incertae sedis</taxon>
        <taxon>Zoopagomycota</taxon>
        <taxon>Kickxellomycotina</taxon>
        <taxon>Harpellomycetes</taxon>
        <taxon>Harpellales</taxon>
        <taxon>Legeriomycetaceae</taxon>
        <taxon>Zancudomyces</taxon>
    </lineage>
</organism>
<dbReference type="EMBL" id="LSSK01001867">
    <property type="protein sequence ID" value="OMH78657.1"/>
    <property type="molecule type" value="Genomic_DNA"/>
</dbReference>
<name>A0A1R1PCG0_ZANCU</name>
<accession>A0A1R1PCG0</accession>
<dbReference type="Proteomes" id="UP000188320">
    <property type="component" value="Unassembled WGS sequence"/>
</dbReference>
<sequence>MVIKDCQRFRDGSFLPQHLSHHFSNTFKLVEKCIGKTQDFIRYLNGLPHSDNDRVYVFAIGDICMDRLTKNIDLIMYYKSFFYKDLEAVSTYRNESMELINKINSLIIPASRKSAFLLPEISLKRSQTPQKTTITRCNVLAPDNVRLERDSPVGRRFLELKKLQDGFNFLAQKTRKWDDQSTHDLFINYHNEITAHIETKAKRVLEMTRDGYFEVVRIKQAAGNRHTVFCNNLNAYASQFEWVMNKNIEGDQRRSEDLMVAINKEFDLLTEYGIRAEVQAMLS</sequence>
<evidence type="ECO:0000313" key="1">
    <source>
        <dbReference type="EMBL" id="OMH78657.1"/>
    </source>
</evidence>
<proteinExistence type="predicted"/>
<gene>
    <name evidence="1" type="ORF">AX774_g7947</name>
</gene>
<protein>
    <submittedName>
        <fullName evidence="1">Uncharacterized protein</fullName>
    </submittedName>
</protein>
<comment type="caution">
    <text evidence="1">The sequence shown here is derived from an EMBL/GenBank/DDBJ whole genome shotgun (WGS) entry which is preliminary data.</text>
</comment>